<name>A0A931N2S0_9NOCA</name>
<evidence type="ECO:0000313" key="3">
    <source>
        <dbReference type="Proteomes" id="UP000655751"/>
    </source>
</evidence>
<accession>A0A931N2S0</accession>
<dbReference type="Proteomes" id="UP000655751">
    <property type="component" value="Unassembled WGS sequence"/>
</dbReference>
<reference evidence="2" key="1">
    <citation type="submission" date="2020-11" db="EMBL/GenBank/DDBJ databases">
        <title>Nocardia NEAU-351.nov., a novel actinomycete isolated from the cow dung.</title>
        <authorList>
            <person name="Zhang X."/>
        </authorList>
    </citation>
    <scope>NUCLEOTIDE SEQUENCE</scope>
    <source>
        <strain evidence="2">NEAU-351</strain>
    </source>
</reference>
<feature type="domain" description="Roadblock/LAMTOR2" evidence="1">
    <location>
        <begin position="10"/>
        <end position="65"/>
    </location>
</feature>
<dbReference type="EMBL" id="JADMLG010000003">
    <property type="protein sequence ID" value="MBH0776346.1"/>
    <property type="molecule type" value="Genomic_DNA"/>
</dbReference>
<sequence length="143" mass="14727">MRRPRPSNPDWLPSDLADRLAGSEHAVVLAADGLVMARSKGTTREDAEHLAASASALHSLARSFGTSVAPTSAWDLLGGLGAPPAAGVRTCSVPGGQPSRCSCTSLRAAAFSTRLKCLVCGRISSRESTIPECRARAMLGGVA</sequence>
<dbReference type="Gene3D" id="3.30.450.30">
    <property type="entry name" value="Dynein light chain 2a, cytoplasmic"/>
    <property type="match status" value="1"/>
</dbReference>
<dbReference type="InterPro" id="IPR053141">
    <property type="entry name" value="Mycobact_SerProt_Inhib_Rv3364c"/>
</dbReference>
<proteinExistence type="predicted"/>
<dbReference type="PANTHER" id="PTHR36222:SF1">
    <property type="entry name" value="SERINE PROTEASE INHIBITOR RV3364C"/>
    <property type="match status" value="1"/>
</dbReference>
<organism evidence="2 3">
    <name type="scientific">Nocardia bovistercoris</name>
    <dbReference type="NCBI Taxonomy" id="2785916"/>
    <lineage>
        <taxon>Bacteria</taxon>
        <taxon>Bacillati</taxon>
        <taxon>Actinomycetota</taxon>
        <taxon>Actinomycetes</taxon>
        <taxon>Mycobacteriales</taxon>
        <taxon>Nocardiaceae</taxon>
        <taxon>Nocardia</taxon>
    </lineage>
</organism>
<dbReference type="InterPro" id="IPR004942">
    <property type="entry name" value="Roadblock/LAMTOR2_dom"/>
</dbReference>
<evidence type="ECO:0000313" key="2">
    <source>
        <dbReference type="EMBL" id="MBH0776346.1"/>
    </source>
</evidence>
<protein>
    <submittedName>
        <fullName evidence="2">Roadblock/LC7 domain-containing protein</fullName>
    </submittedName>
</protein>
<evidence type="ECO:0000259" key="1">
    <source>
        <dbReference type="Pfam" id="PF03259"/>
    </source>
</evidence>
<comment type="caution">
    <text evidence="2">The sequence shown here is derived from an EMBL/GenBank/DDBJ whole genome shotgun (WGS) entry which is preliminary data.</text>
</comment>
<gene>
    <name evidence="2" type="ORF">IT779_08625</name>
</gene>
<keyword evidence="3" id="KW-1185">Reference proteome</keyword>
<dbReference type="PANTHER" id="PTHR36222">
    <property type="entry name" value="SERINE PROTEASE INHIBITOR RV3364C"/>
    <property type="match status" value="1"/>
</dbReference>
<dbReference type="AlphaFoldDB" id="A0A931N2S0"/>
<dbReference type="Pfam" id="PF03259">
    <property type="entry name" value="Robl_LC7"/>
    <property type="match status" value="1"/>
</dbReference>
<dbReference type="SUPFAM" id="SSF103196">
    <property type="entry name" value="Roadblock/LC7 domain"/>
    <property type="match status" value="1"/>
</dbReference>